<dbReference type="GO" id="GO:0052656">
    <property type="term" value="F:L-isoleucine-2-oxoglutarate transaminase activity"/>
    <property type="evidence" value="ECO:0007669"/>
    <property type="project" value="RHEA"/>
</dbReference>
<keyword evidence="9 15" id="KW-0663">Pyridoxal phosphate</keyword>
<evidence type="ECO:0000256" key="11">
    <source>
        <dbReference type="ARBA" id="ARBA00048212"/>
    </source>
</evidence>
<keyword evidence="16" id="KW-0032">Aminotransferase</keyword>
<protein>
    <recommendedName>
        <fullName evidence="8">Probable branched-chain-amino-acid aminotransferase</fullName>
        <ecNumber evidence="7">2.6.1.42</ecNumber>
    </recommendedName>
</protein>
<dbReference type="EMBL" id="ONZF01000016">
    <property type="protein sequence ID" value="SPJ26243.1"/>
    <property type="molecule type" value="Genomic_DNA"/>
</dbReference>
<proteinExistence type="inferred from homology"/>
<dbReference type="AlphaFoldDB" id="A0A2R8C1F3"/>
<dbReference type="InterPro" id="IPR043131">
    <property type="entry name" value="BCAT-like_N"/>
</dbReference>
<evidence type="ECO:0000256" key="3">
    <source>
        <dbReference type="ARBA" id="ARBA00004824"/>
    </source>
</evidence>
<evidence type="ECO:0000256" key="8">
    <source>
        <dbReference type="ARBA" id="ARBA00014472"/>
    </source>
</evidence>
<evidence type="ECO:0000256" key="13">
    <source>
        <dbReference type="ARBA" id="ARBA00049229"/>
    </source>
</evidence>
<keyword evidence="16" id="KW-0808">Transferase</keyword>
<evidence type="ECO:0000313" key="17">
    <source>
        <dbReference type="Proteomes" id="UP000244912"/>
    </source>
</evidence>
<evidence type="ECO:0000256" key="7">
    <source>
        <dbReference type="ARBA" id="ARBA00013053"/>
    </source>
</evidence>
<evidence type="ECO:0000256" key="5">
    <source>
        <dbReference type="ARBA" id="ARBA00005072"/>
    </source>
</evidence>
<dbReference type="Proteomes" id="UP000244912">
    <property type="component" value="Unassembled WGS sequence"/>
</dbReference>
<keyword evidence="10" id="KW-0028">Amino-acid biosynthesis</keyword>
<evidence type="ECO:0000256" key="4">
    <source>
        <dbReference type="ARBA" id="ARBA00004931"/>
    </source>
</evidence>
<name>A0A2R8C1F3_9RHOB</name>
<comment type="catalytic activity">
    <reaction evidence="11">
        <text>L-valine + 2-oxoglutarate = 3-methyl-2-oxobutanoate + L-glutamate</text>
        <dbReference type="Rhea" id="RHEA:24813"/>
        <dbReference type="ChEBI" id="CHEBI:11851"/>
        <dbReference type="ChEBI" id="CHEBI:16810"/>
        <dbReference type="ChEBI" id="CHEBI:29985"/>
        <dbReference type="ChEBI" id="CHEBI:57762"/>
        <dbReference type="EC" id="2.6.1.42"/>
    </reaction>
</comment>
<comment type="pathway">
    <text evidence="5">Amino-acid biosynthesis; L-leucine biosynthesis; L-leucine from 3-methyl-2-oxobutanoate: step 4/4.</text>
</comment>
<comment type="catalytic activity">
    <reaction evidence="12">
        <text>L-isoleucine + 2-oxoglutarate = (S)-3-methyl-2-oxopentanoate + L-glutamate</text>
        <dbReference type="Rhea" id="RHEA:24801"/>
        <dbReference type="ChEBI" id="CHEBI:16810"/>
        <dbReference type="ChEBI" id="CHEBI:29985"/>
        <dbReference type="ChEBI" id="CHEBI:35146"/>
        <dbReference type="ChEBI" id="CHEBI:58045"/>
        <dbReference type="EC" id="2.6.1.42"/>
    </reaction>
</comment>
<evidence type="ECO:0000256" key="15">
    <source>
        <dbReference type="RuleBase" id="RU004516"/>
    </source>
</evidence>
<dbReference type="EC" id="2.6.1.42" evidence="7"/>
<dbReference type="NCBIfam" id="NF009896">
    <property type="entry name" value="PRK13356.1"/>
    <property type="match status" value="1"/>
</dbReference>
<comment type="pathway">
    <text evidence="4">Amino-acid biosynthesis; L-valine biosynthesis; L-valine from pyruvate: step 4/4.</text>
</comment>
<sequence>MCPTQARQMLDESPAFALRLPDAISGDPMAVGTDIRTWFDGTWHAGDPPIIRAADHGAWLGSSVFDGARYAHGVAPDLMAHCERVNRSAEALMLTPTMPAQQMYDLIWEGLNLYPADSALYIRPMYWGIDAGIGAIAPGGETAFAICLEAIPLAPEDATTTLTTTRFRRPTLETAVVNAKAGCLYPNNARMIREAQAKGFGNALVADQLGNVAESATANVFIAKDNVVLTPIPNGTFLAGITRARHIDLLRRDGVEVRETVLSFDDVRSADEVFLTGNMSKITPVTAFDDVTYAPGPIAKRARALYWDWALGAGGQGPAGSA</sequence>
<dbReference type="InterPro" id="IPR050571">
    <property type="entry name" value="Class-IV_PLP-Dep_Aminotrnsfr"/>
</dbReference>
<dbReference type="InterPro" id="IPR036038">
    <property type="entry name" value="Aminotransferase-like"/>
</dbReference>
<dbReference type="PANTHER" id="PTHR42743:SF11">
    <property type="entry name" value="AMINODEOXYCHORISMATE LYASE"/>
    <property type="match status" value="1"/>
</dbReference>
<keyword evidence="10" id="KW-0100">Branched-chain amino acid biosynthesis</keyword>
<reference evidence="17" key="1">
    <citation type="submission" date="2018-03" db="EMBL/GenBank/DDBJ databases">
        <authorList>
            <person name="Rodrigo-Torres L."/>
            <person name="Arahal R. D."/>
            <person name="Lucena T."/>
        </authorList>
    </citation>
    <scope>NUCLEOTIDE SEQUENCE [LARGE SCALE GENOMIC DNA]</scope>
    <source>
        <strain evidence="17">CECT 8504</strain>
    </source>
</reference>
<evidence type="ECO:0000256" key="12">
    <source>
        <dbReference type="ARBA" id="ARBA00048798"/>
    </source>
</evidence>
<dbReference type="InterPro" id="IPR043132">
    <property type="entry name" value="BCAT-like_C"/>
</dbReference>
<dbReference type="Pfam" id="PF01063">
    <property type="entry name" value="Aminotran_4"/>
    <property type="match status" value="1"/>
</dbReference>
<evidence type="ECO:0000256" key="14">
    <source>
        <dbReference type="RuleBase" id="RU004106"/>
    </source>
</evidence>
<evidence type="ECO:0000256" key="9">
    <source>
        <dbReference type="ARBA" id="ARBA00022898"/>
    </source>
</evidence>
<keyword evidence="17" id="KW-1185">Reference proteome</keyword>
<comment type="function">
    <text evidence="2">Acts on leucine, isoleucine and valine.</text>
</comment>
<evidence type="ECO:0000256" key="1">
    <source>
        <dbReference type="ARBA" id="ARBA00001933"/>
    </source>
</evidence>
<evidence type="ECO:0000313" key="16">
    <source>
        <dbReference type="EMBL" id="SPJ26243.1"/>
    </source>
</evidence>
<comment type="catalytic activity">
    <reaction evidence="13">
        <text>L-leucine + 2-oxoglutarate = 4-methyl-2-oxopentanoate + L-glutamate</text>
        <dbReference type="Rhea" id="RHEA:18321"/>
        <dbReference type="ChEBI" id="CHEBI:16810"/>
        <dbReference type="ChEBI" id="CHEBI:17865"/>
        <dbReference type="ChEBI" id="CHEBI:29985"/>
        <dbReference type="ChEBI" id="CHEBI:57427"/>
        <dbReference type="EC" id="2.6.1.42"/>
    </reaction>
</comment>
<evidence type="ECO:0000256" key="2">
    <source>
        <dbReference type="ARBA" id="ARBA00003109"/>
    </source>
</evidence>
<gene>
    <name evidence="16" type="primary">ilvE_3</name>
    <name evidence="16" type="ORF">PAA8504_04100</name>
</gene>
<comment type="cofactor">
    <cofactor evidence="1 15">
        <name>pyridoxal 5'-phosphate</name>
        <dbReference type="ChEBI" id="CHEBI:597326"/>
    </cofactor>
</comment>
<comment type="similarity">
    <text evidence="6 14">Belongs to the class-IV pyridoxal-phosphate-dependent aminotransferase family.</text>
</comment>
<dbReference type="PROSITE" id="PS00770">
    <property type="entry name" value="AA_TRANSFER_CLASS_4"/>
    <property type="match status" value="1"/>
</dbReference>
<dbReference type="Gene3D" id="3.20.10.10">
    <property type="entry name" value="D-amino Acid Aminotransferase, subunit A, domain 2"/>
    <property type="match status" value="1"/>
</dbReference>
<dbReference type="GO" id="GO:0005829">
    <property type="term" value="C:cytosol"/>
    <property type="evidence" value="ECO:0007669"/>
    <property type="project" value="TreeGrafter"/>
</dbReference>
<dbReference type="Gene3D" id="3.30.470.10">
    <property type="match status" value="1"/>
</dbReference>
<organism evidence="16 17">
    <name type="scientific">Palleronia abyssalis</name>
    <dbReference type="NCBI Taxonomy" id="1501240"/>
    <lineage>
        <taxon>Bacteria</taxon>
        <taxon>Pseudomonadati</taxon>
        <taxon>Pseudomonadota</taxon>
        <taxon>Alphaproteobacteria</taxon>
        <taxon>Rhodobacterales</taxon>
        <taxon>Roseobacteraceae</taxon>
        <taxon>Palleronia</taxon>
    </lineage>
</organism>
<dbReference type="InterPro" id="IPR001544">
    <property type="entry name" value="Aminotrans_IV"/>
</dbReference>
<accession>A0A2R8C1F3</accession>
<dbReference type="PANTHER" id="PTHR42743">
    <property type="entry name" value="AMINO-ACID AMINOTRANSFERASE"/>
    <property type="match status" value="1"/>
</dbReference>
<evidence type="ECO:0000256" key="10">
    <source>
        <dbReference type="ARBA" id="ARBA00023304"/>
    </source>
</evidence>
<comment type="pathway">
    <text evidence="3">Amino-acid biosynthesis; L-isoleucine biosynthesis; L-isoleucine from 2-oxobutanoate: step 4/4.</text>
</comment>
<dbReference type="GO" id="GO:0052655">
    <property type="term" value="F:L-valine-2-oxoglutarate transaminase activity"/>
    <property type="evidence" value="ECO:0007669"/>
    <property type="project" value="RHEA"/>
</dbReference>
<dbReference type="GO" id="GO:0052654">
    <property type="term" value="F:L-leucine-2-oxoglutarate transaminase activity"/>
    <property type="evidence" value="ECO:0007669"/>
    <property type="project" value="RHEA"/>
</dbReference>
<evidence type="ECO:0000256" key="6">
    <source>
        <dbReference type="ARBA" id="ARBA00009320"/>
    </source>
</evidence>
<dbReference type="SUPFAM" id="SSF56752">
    <property type="entry name" value="D-aminoacid aminotransferase-like PLP-dependent enzymes"/>
    <property type="match status" value="1"/>
</dbReference>
<dbReference type="GO" id="GO:0009082">
    <property type="term" value="P:branched-chain amino acid biosynthetic process"/>
    <property type="evidence" value="ECO:0007669"/>
    <property type="project" value="UniProtKB-KW"/>
</dbReference>
<dbReference type="InterPro" id="IPR018300">
    <property type="entry name" value="Aminotrans_IV_CS"/>
</dbReference>